<dbReference type="EC" id="5.99.1.4" evidence="1"/>
<dbReference type="InterPro" id="IPR014440">
    <property type="entry name" value="HCCAis_GSTk"/>
</dbReference>
<name>A0A2S7KAA2_9PROT</name>
<feature type="domain" description="DSBA-like thioredoxin" evidence="3">
    <location>
        <begin position="4"/>
        <end position="185"/>
    </location>
</feature>
<evidence type="ECO:0000313" key="4">
    <source>
        <dbReference type="EMBL" id="PQA89446.1"/>
    </source>
</evidence>
<evidence type="ECO:0000259" key="3">
    <source>
        <dbReference type="Pfam" id="PF01323"/>
    </source>
</evidence>
<evidence type="ECO:0000313" key="5">
    <source>
        <dbReference type="Proteomes" id="UP000239504"/>
    </source>
</evidence>
<keyword evidence="5" id="KW-1185">Reference proteome</keyword>
<organism evidence="4 5">
    <name type="scientific">Hyphococcus luteus</name>
    <dbReference type="NCBI Taxonomy" id="2058213"/>
    <lineage>
        <taxon>Bacteria</taxon>
        <taxon>Pseudomonadati</taxon>
        <taxon>Pseudomonadota</taxon>
        <taxon>Alphaproteobacteria</taxon>
        <taxon>Parvularculales</taxon>
        <taxon>Parvularculaceae</taxon>
        <taxon>Hyphococcus</taxon>
    </lineage>
</organism>
<dbReference type="InterPro" id="IPR036249">
    <property type="entry name" value="Thioredoxin-like_sf"/>
</dbReference>
<dbReference type="GO" id="GO:0018845">
    <property type="term" value="F:2-hydroxychromene-2-carboxylate isomerase activity"/>
    <property type="evidence" value="ECO:0007669"/>
    <property type="project" value="UniProtKB-UniRule"/>
</dbReference>
<sequence length="191" mass="20752">MTGIRVYHGFRSPYSRLGLHMLVKAGLTAELIPFTGPPEGHKFDDPAANRLKLSYYLLDAPRMTMRLGLPIQPPNPFDVDMTTANKAAAAAELDGKGLAFAIAVSDARWGKGRDVSDLAVLEKCADEAGWDKARIETAQEDEDVAAVMQRHREMIAADGVFGVPFAVMGAQKYWGHDRFHILAEDVGGAAV</sequence>
<reference evidence="4 5" key="1">
    <citation type="submission" date="2017-12" db="EMBL/GenBank/DDBJ databases">
        <authorList>
            <person name="Hurst M.R.H."/>
        </authorList>
    </citation>
    <scope>NUCLEOTIDE SEQUENCE [LARGE SCALE GENOMIC DNA]</scope>
    <source>
        <strain evidence="4 5">SY-3-19</strain>
    </source>
</reference>
<comment type="catalytic activity">
    <reaction evidence="1">
        <text>2-hydroxychromene-2-carboxylate = (3E)-4-(2-hydroxyphenyl)-2-oxobut-3-enoate</text>
        <dbReference type="Rhea" id="RHEA:27401"/>
        <dbReference type="ChEBI" id="CHEBI:59350"/>
        <dbReference type="ChEBI" id="CHEBI:59353"/>
        <dbReference type="EC" id="5.99.1.4"/>
    </reaction>
</comment>
<feature type="active site" description="Nucleophile" evidence="2">
    <location>
        <position position="12"/>
    </location>
</feature>
<evidence type="ECO:0000256" key="1">
    <source>
        <dbReference type="PIRNR" id="PIRNR006386"/>
    </source>
</evidence>
<dbReference type="InterPro" id="IPR051924">
    <property type="entry name" value="GST_Kappa/NadH"/>
</dbReference>
<keyword evidence="1" id="KW-0413">Isomerase</keyword>
<protein>
    <recommendedName>
        <fullName evidence="1">2-hydroxychromene-2-carboxylate isomerase</fullName>
        <ecNumber evidence="1">5.99.1.4</ecNumber>
    </recommendedName>
</protein>
<dbReference type="PANTHER" id="PTHR42943:SF2">
    <property type="entry name" value="GLUTATHIONE S-TRANSFERASE KAPPA 1"/>
    <property type="match status" value="1"/>
</dbReference>
<evidence type="ECO:0000256" key="2">
    <source>
        <dbReference type="PIRSR" id="PIRSR006386-1"/>
    </source>
</evidence>
<dbReference type="PANTHER" id="PTHR42943">
    <property type="entry name" value="GLUTATHIONE S-TRANSFERASE KAPPA"/>
    <property type="match status" value="1"/>
</dbReference>
<dbReference type="Pfam" id="PF01323">
    <property type="entry name" value="DSBA"/>
    <property type="match status" value="1"/>
</dbReference>
<dbReference type="Gene3D" id="3.40.30.10">
    <property type="entry name" value="Glutaredoxin"/>
    <property type="match status" value="1"/>
</dbReference>
<comment type="caution">
    <text evidence="4">The sequence shown here is derived from an EMBL/GenBank/DDBJ whole genome shotgun (WGS) entry which is preliminary data.</text>
</comment>
<dbReference type="PIRSF" id="PIRSF006386">
    <property type="entry name" value="HCCAis_GSTk"/>
    <property type="match status" value="1"/>
</dbReference>
<dbReference type="EMBL" id="PJCH01000001">
    <property type="protein sequence ID" value="PQA89446.1"/>
    <property type="molecule type" value="Genomic_DNA"/>
</dbReference>
<proteinExistence type="inferred from homology"/>
<dbReference type="SUPFAM" id="SSF52833">
    <property type="entry name" value="Thioredoxin-like"/>
    <property type="match status" value="1"/>
</dbReference>
<dbReference type="OrthoDB" id="5244108at2"/>
<gene>
    <name evidence="4" type="ORF">CW354_00815</name>
</gene>
<dbReference type="GO" id="GO:0016491">
    <property type="term" value="F:oxidoreductase activity"/>
    <property type="evidence" value="ECO:0007669"/>
    <property type="project" value="InterPro"/>
</dbReference>
<accession>A0A2S7KAA2</accession>
<dbReference type="Proteomes" id="UP000239504">
    <property type="component" value="Unassembled WGS sequence"/>
</dbReference>
<dbReference type="AlphaFoldDB" id="A0A2S7KAA2"/>
<comment type="similarity">
    <text evidence="1">Belongs to the GST superfamily. NadH family.</text>
</comment>
<dbReference type="RefSeq" id="WP_104828148.1">
    <property type="nucleotide sequence ID" value="NZ_PJCH01000001.1"/>
</dbReference>
<dbReference type="InterPro" id="IPR001853">
    <property type="entry name" value="DSBA-like_thioredoxin_dom"/>
</dbReference>